<reference evidence="2 3" key="1">
    <citation type="journal article" date="2020" name="G3 (Bethesda)">
        <title>Improved Reference Genome for Cyclotella cryptica CCMP332, a Model for Cell Wall Morphogenesis, Salinity Adaptation, and Lipid Production in Diatoms (Bacillariophyta).</title>
        <authorList>
            <person name="Roberts W.R."/>
            <person name="Downey K.M."/>
            <person name="Ruck E.C."/>
            <person name="Traller J.C."/>
            <person name="Alverson A.J."/>
        </authorList>
    </citation>
    <scope>NUCLEOTIDE SEQUENCE [LARGE SCALE GENOMIC DNA]</scope>
    <source>
        <strain evidence="2 3">CCMP332</strain>
    </source>
</reference>
<dbReference type="Proteomes" id="UP001516023">
    <property type="component" value="Unassembled WGS sequence"/>
</dbReference>
<keyword evidence="3" id="KW-1185">Reference proteome</keyword>
<feature type="region of interest" description="Disordered" evidence="1">
    <location>
        <begin position="1"/>
        <end position="105"/>
    </location>
</feature>
<feature type="compositionally biased region" description="Low complexity" evidence="1">
    <location>
        <begin position="90"/>
        <end position="105"/>
    </location>
</feature>
<evidence type="ECO:0000256" key="1">
    <source>
        <dbReference type="SAM" id="MobiDB-lite"/>
    </source>
</evidence>
<comment type="caution">
    <text evidence="2">The sequence shown here is derived from an EMBL/GenBank/DDBJ whole genome shotgun (WGS) entry which is preliminary data.</text>
</comment>
<name>A0ABD3Q9T6_9STRA</name>
<dbReference type="EMBL" id="JABMIG020000063">
    <property type="protein sequence ID" value="KAL3796386.1"/>
    <property type="molecule type" value="Genomic_DNA"/>
</dbReference>
<evidence type="ECO:0000313" key="2">
    <source>
        <dbReference type="EMBL" id="KAL3796386.1"/>
    </source>
</evidence>
<dbReference type="AlphaFoldDB" id="A0ABD3Q9T6"/>
<accession>A0ABD3Q9T6</accession>
<protein>
    <submittedName>
        <fullName evidence="2">Uncharacterized protein</fullName>
    </submittedName>
</protein>
<gene>
    <name evidence="2" type="ORF">HJC23_004183</name>
</gene>
<sequence length="105" mass="11564">MDSTTPNNAAESAQKKEKSKPANLVIPPKKPKLSKAERRELQERQRAAKAAGTADVPPSKAAPPPSNKGEKRRNLPRLPTYQNRKKPEANPTKNPNEKTPPTNHT</sequence>
<evidence type="ECO:0000313" key="3">
    <source>
        <dbReference type="Proteomes" id="UP001516023"/>
    </source>
</evidence>
<feature type="compositionally biased region" description="Basic and acidic residues" evidence="1">
    <location>
        <begin position="34"/>
        <end position="46"/>
    </location>
</feature>
<proteinExistence type="predicted"/>
<organism evidence="2 3">
    <name type="scientific">Cyclotella cryptica</name>
    <dbReference type="NCBI Taxonomy" id="29204"/>
    <lineage>
        <taxon>Eukaryota</taxon>
        <taxon>Sar</taxon>
        <taxon>Stramenopiles</taxon>
        <taxon>Ochrophyta</taxon>
        <taxon>Bacillariophyta</taxon>
        <taxon>Coscinodiscophyceae</taxon>
        <taxon>Thalassiosirophycidae</taxon>
        <taxon>Stephanodiscales</taxon>
        <taxon>Stephanodiscaceae</taxon>
        <taxon>Cyclotella</taxon>
    </lineage>
</organism>